<protein>
    <submittedName>
        <fullName evidence="1">Uncharacterized protein</fullName>
    </submittedName>
</protein>
<evidence type="ECO:0000313" key="1">
    <source>
        <dbReference type="EMBL" id="CAG5122187.1"/>
    </source>
</evidence>
<organism evidence="1 2">
    <name type="scientific">Candidula unifasciata</name>
    <dbReference type="NCBI Taxonomy" id="100452"/>
    <lineage>
        <taxon>Eukaryota</taxon>
        <taxon>Metazoa</taxon>
        <taxon>Spiralia</taxon>
        <taxon>Lophotrochozoa</taxon>
        <taxon>Mollusca</taxon>
        <taxon>Gastropoda</taxon>
        <taxon>Heterobranchia</taxon>
        <taxon>Euthyneura</taxon>
        <taxon>Panpulmonata</taxon>
        <taxon>Eupulmonata</taxon>
        <taxon>Stylommatophora</taxon>
        <taxon>Helicina</taxon>
        <taxon>Helicoidea</taxon>
        <taxon>Geomitridae</taxon>
        <taxon>Candidula</taxon>
    </lineage>
</organism>
<reference evidence="1" key="1">
    <citation type="submission" date="2021-04" db="EMBL/GenBank/DDBJ databases">
        <authorList>
            <consortium name="Molecular Ecology Group"/>
        </authorList>
    </citation>
    <scope>NUCLEOTIDE SEQUENCE</scope>
</reference>
<dbReference type="EMBL" id="CAJHNH020001236">
    <property type="protein sequence ID" value="CAG5122187.1"/>
    <property type="molecule type" value="Genomic_DNA"/>
</dbReference>
<evidence type="ECO:0000313" key="2">
    <source>
        <dbReference type="Proteomes" id="UP000678393"/>
    </source>
</evidence>
<dbReference type="Proteomes" id="UP000678393">
    <property type="component" value="Unassembled WGS sequence"/>
</dbReference>
<dbReference type="AlphaFoldDB" id="A0A8S3YYE0"/>
<feature type="non-terminal residue" evidence="1">
    <location>
        <position position="1"/>
    </location>
</feature>
<comment type="caution">
    <text evidence="1">The sequence shown here is derived from an EMBL/GenBank/DDBJ whole genome shotgun (WGS) entry which is preliminary data.</text>
</comment>
<accession>A0A8S3YYE0</accession>
<sequence length="99" mass="11490">YLAHNKHVWPLELSTMKKWSGWHRHMLKFSRLDLLQPSVSWNTTAPWTVKACGSTVQTSLMRTEASVGVILCINFKLPMPQTRDTGWRLILEWSPSIKQ</sequence>
<proteinExistence type="predicted"/>
<name>A0A8S3YYE0_9EUPU</name>
<feature type="non-terminal residue" evidence="1">
    <location>
        <position position="99"/>
    </location>
</feature>
<gene>
    <name evidence="1" type="ORF">CUNI_LOCUS7745</name>
</gene>
<keyword evidence="2" id="KW-1185">Reference proteome</keyword>